<gene>
    <name evidence="2" type="ORF">Dthio_PD3069</name>
</gene>
<dbReference type="EMBL" id="ACJN02000001">
    <property type="protein sequence ID" value="EFI35640.1"/>
    <property type="molecule type" value="Genomic_DNA"/>
</dbReference>
<keyword evidence="3" id="KW-1185">Reference proteome</keyword>
<dbReference type="Gene3D" id="3.40.250.10">
    <property type="entry name" value="Rhodanese-like domain"/>
    <property type="match status" value="1"/>
</dbReference>
<name>D6SLS9_9BACT</name>
<feature type="domain" description="Rhodanese" evidence="1">
    <location>
        <begin position="61"/>
        <end position="121"/>
    </location>
</feature>
<dbReference type="InterPro" id="IPR001763">
    <property type="entry name" value="Rhodanese-like_dom"/>
</dbReference>
<dbReference type="Proteomes" id="UP000005496">
    <property type="component" value="Unassembled WGS sequence"/>
</dbReference>
<dbReference type="OrthoDB" id="9800872at2"/>
<dbReference type="SUPFAM" id="SSF52821">
    <property type="entry name" value="Rhodanese/Cell cycle control phosphatase"/>
    <property type="match status" value="1"/>
</dbReference>
<dbReference type="eggNOG" id="COG0607">
    <property type="taxonomic scope" value="Bacteria"/>
</dbReference>
<dbReference type="Pfam" id="PF00581">
    <property type="entry name" value="Rhodanese"/>
    <property type="match status" value="1"/>
</dbReference>
<evidence type="ECO:0000313" key="3">
    <source>
        <dbReference type="Proteomes" id="UP000005496"/>
    </source>
</evidence>
<organism evidence="2 3">
    <name type="scientific">Desulfonatronospira thiodismutans ASO3-1</name>
    <dbReference type="NCBI Taxonomy" id="555779"/>
    <lineage>
        <taxon>Bacteria</taxon>
        <taxon>Pseudomonadati</taxon>
        <taxon>Thermodesulfobacteriota</taxon>
        <taxon>Desulfovibrionia</taxon>
        <taxon>Desulfovibrionales</taxon>
        <taxon>Desulfonatronovibrionaceae</taxon>
        <taxon>Desulfonatronospira</taxon>
    </lineage>
</organism>
<dbReference type="InterPro" id="IPR036873">
    <property type="entry name" value="Rhodanese-like_dom_sf"/>
</dbReference>
<evidence type="ECO:0000259" key="1">
    <source>
        <dbReference type="PROSITE" id="PS50206"/>
    </source>
</evidence>
<dbReference type="AlphaFoldDB" id="D6SLS9"/>
<reference evidence="2" key="1">
    <citation type="submission" date="2010-05" db="EMBL/GenBank/DDBJ databases">
        <title>The draft genome of Desulfonatronospira thiodismutans ASO3-1.</title>
        <authorList>
            <consortium name="US DOE Joint Genome Institute (JGI-PGF)"/>
            <person name="Lucas S."/>
            <person name="Copeland A."/>
            <person name="Lapidus A."/>
            <person name="Cheng J.-F."/>
            <person name="Bruce D."/>
            <person name="Goodwin L."/>
            <person name="Pitluck S."/>
            <person name="Chertkov O."/>
            <person name="Brettin T."/>
            <person name="Detter J.C."/>
            <person name="Han C."/>
            <person name="Land M.L."/>
            <person name="Hauser L."/>
            <person name="Kyrpides N."/>
            <person name="Mikhailova N."/>
            <person name="Muyzer G."/>
            <person name="Woyke T."/>
        </authorList>
    </citation>
    <scope>NUCLEOTIDE SEQUENCE [LARGE SCALE GENOMIC DNA]</scope>
    <source>
        <strain evidence="2">ASO3-1</strain>
    </source>
</reference>
<accession>D6SLS9</accession>
<sequence length="121" mass="14568">MSPRRIIVLMVLSLVISGTALWLTNLEIEFEDATWEEVHEEAEAGGYQILTTEELYKMHQEVEDLVIVDTRQEWEYRLGHVENAENFFMQPWFWDRWMKRGDLRDFLSQHARDKETALVFY</sequence>
<dbReference type="PROSITE" id="PS50206">
    <property type="entry name" value="RHODANESE_3"/>
    <property type="match status" value="1"/>
</dbReference>
<protein>
    <recommendedName>
        <fullName evidence="1">Rhodanese domain-containing protein</fullName>
    </recommendedName>
</protein>
<comment type="caution">
    <text evidence="2">The sequence shown here is derived from an EMBL/GenBank/DDBJ whole genome shotgun (WGS) entry which is preliminary data.</text>
</comment>
<evidence type="ECO:0000313" key="2">
    <source>
        <dbReference type="EMBL" id="EFI35640.1"/>
    </source>
</evidence>
<proteinExistence type="predicted"/>